<dbReference type="Pfam" id="PF08448">
    <property type="entry name" value="PAS_4"/>
    <property type="match status" value="1"/>
</dbReference>
<protein>
    <recommendedName>
        <fullName evidence="2">histidine kinase</fullName>
        <ecNumber evidence="2">2.7.13.3</ecNumber>
    </recommendedName>
</protein>
<evidence type="ECO:0000256" key="1">
    <source>
        <dbReference type="ARBA" id="ARBA00000085"/>
    </source>
</evidence>
<name>A0A1G7BKP9_9PROT</name>
<keyword evidence="6" id="KW-0902">Two-component regulatory system</keyword>
<dbReference type="PANTHER" id="PTHR43711:SF31">
    <property type="entry name" value="HISTIDINE KINASE"/>
    <property type="match status" value="1"/>
</dbReference>
<feature type="region of interest" description="Disordered" evidence="7">
    <location>
        <begin position="1"/>
        <end position="23"/>
    </location>
</feature>
<dbReference type="InterPro" id="IPR013656">
    <property type="entry name" value="PAS_4"/>
</dbReference>
<dbReference type="InterPro" id="IPR005467">
    <property type="entry name" value="His_kinase_dom"/>
</dbReference>
<dbReference type="EMBL" id="FNAP01000005">
    <property type="protein sequence ID" value="SDE27668.1"/>
    <property type="molecule type" value="Genomic_DNA"/>
</dbReference>
<dbReference type="Pfam" id="PF00512">
    <property type="entry name" value="HisKA"/>
    <property type="match status" value="1"/>
</dbReference>
<accession>A0A1G7BKP9</accession>
<evidence type="ECO:0000256" key="6">
    <source>
        <dbReference type="ARBA" id="ARBA00023012"/>
    </source>
</evidence>
<dbReference type="PANTHER" id="PTHR43711">
    <property type="entry name" value="TWO-COMPONENT HISTIDINE KINASE"/>
    <property type="match status" value="1"/>
</dbReference>
<evidence type="ECO:0000256" key="5">
    <source>
        <dbReference type="ARBA" id="ARBA00022777"/>
    </source>
</evidence>
<dbReference type="CDD" id="cd00130">
    <property type="entry name" value="PAS"/>
    <property type="match status" value="1"/>
</dbReference>
<dbReference type="EC" id="2.7.13.3" evidence="2"/>
<dbReference type="Proteomes" id="UP000199412">
    <property type="component" value="Unassembled WGS sequence"/>
</dbReference>
<dbReference type="Gene3D" id="3.30.450.20">
    <property type="entry name" value="PAS domain"/>
    <property type="match status" value="1"/>
</dbReference>
<dbReference type="PRINTS" id="PR00344">
    <property type="entry name" value="BCTRLSENSOR"/>
</dbReference>
<evidence type="ECO:0000256" key="7">
    <source>
        <dbReference type="SAM" id="MobiDB-lite"/>
    </source>
</evidence>
<dbReference type="Gene3D" id="1.10.287.130">
    <property type="match status" value="1"/>
</dbReference>
<keyword evidence="4" id="KW-0808">Transferase</keyword>
<dbReference type="CDD" id="cd00082">
    <property type="entry name" value="HisKA"/>
    <property type="match status" value="1"/>
</dbReference>
<dbReference type="SUPFAM" id="SSF55874">
    <property type="entry name" value="ATPase domain of HSP90 chaperone/DNA topoisomerase II/histidine kinase"/>
    <property type="match status" value="1"/>
</dbReference>
<feature type="compositionally biased region" description="Gly residues" evidence="7">
    <location>
        <begin position="8"/>
        <end position="21"/>
    </location>
</feature>
<evidence type="ECO:0000313" key="10">
    <source>
        <dbReference type="Proteomes" id="UP000199412"/>
    </source>
</evidence>
<evidence type="ECO:0000256" key="3">
    <source>
        <dbReference type="ARBA" id="ARBA00022553"/>
    </source>
</evidence>
<dbReference type="Gene3D" id="3.30.565.10">
    <property type="entry name" value="Histidine kinase-like ATPase, C-terminal domain"/>
    <property type="match status" value="1"/>
</dbReference>
<dbReference type="InterPro" id="IPR003594">
    <property type="entry name" value="HATPase_dom"/>
</dbReference>
<dbReference type="GO" id="GO:0000155">
    <property type="term" value="F:phosphorelay sensor kinase activity"/>
    <property type="evidence" value="ECO:0007669"/>
    <property type="project" value="InterPro"/>
</dbReference>
<dbReference type="Pfam" id="PF02518">
    <property type="entry name" value="HATPase_c"/>
    <property type="match status" value="1"/>
</dbReference>
<dbReference type="InterPro" id="IPR035965">
    <property type="entry name" value="PAS-like_dom_sf"/>
</dbReference>
<keyword evidence="10" id="KW-1185">Reference proteome</keyword>
<dbReference type="InterPro" id="IPR004358">
    <property type="entry name" value="Sig_transdc_His_kin-like_C"/>
</dbReference>
<reference evidence="9 10" key="1">
    <citation type="submission" date="2016-10" db="EMBL/GenBank/DDBJ databases">
        <authorList>
            <person name="de Groot N.N."/>
        </authorList>
    </citation>
    <scope>NUCLEOTIDE SEQUENCE [LARGE SCALE GENOMIC DNA]</scope>
    <source>
        <strain evidence="9 10">ATCC 700224</strain>
    </source>
</reference>
<dbReference type="InterPro" id="IPR000014">
    <property type="entry name" value="PAS"/>
</dbReference>
<dbReference type="SUPFAM" id="SSF47384">
    <property type="entry name" value="Homodimeric domain of signal transducing histidine kinase"/>
    <property type="match status" value="1"/>
</dbReference>
<dbReference type="InterPro" id="IPR003661">
    <property type="entry name" value="HisK_dim/P_dom"/>
</dbReference>
<dbReference type="SMART" id="SM00388">
    <property type="entry name" value="HisKA"/>
    <property type="match status" value="1"/>
</dbReference>
<proteinExistence type="predicted"/>
<dbReference type="InterPro" id="IPR036890">
    <property type="entry name" value="HATPase_C_sf"/>
</dbReference>
<evidence type="ECO:0000313" key="9">
    <source>
        <dbReference type="EMBL" id="SDE27668.1"/>
    </source>
</evidence>
<comment type="catalytic activity">
    <reaction evidence="1">
        <text>ATP + protein L-histidine = ADP + protein N-phospho-L-histidine.</text>
        <dbReference type="EC" id="2.7.13.3"/>
    </reaction>
</comment>
<dbReference type="SUPFAM" id="SSF55785">
    <property type="entry name" value="PYP-like sensor domain (PAS domain)"/>
    <property type="match status" value="1"/>
</dbReference>
<dbReference type="STRING" id="69960.SAMN05421720_10580"/>
<organism evidence="9 10">
    <name type="scientific">Rhodospira trueperi</name>
    <dbReference type="NCBI Taxonomy" id="69960"/>
    <lineage>
        <taxon>Bacteria</taxon>
        <taxon>Pseudomonadati</taxon>
        <taxon>Pseudomonadota</taxon>
        <taxon>Alphaproteobacteria</taxon>
        <taxon>Rhodospirillales</taxon>
        <taxon>Rhodospirillaceae</taxon>
        <taxon>Rhodospira</taxon>
    </lineage>
</organism>
<evidence type="ECO:0000259" key="8">
    <source>
        <dbReference type="PROSITE" id="PS50109"/>
    </source>
</evidence>
<dbReference type="AlphaFoldDB" id="A0A1G7BKP9"/>
<gene>
    <name evidence="9" type="ORF">SAMN05421720_10580</name>
</gene>
<evidence type="ECO:0000256" key="2">
    <source>
        <dbReference type="ARBA" id="ARBA00012438"/>
    </source>
</evidence>
<keyword evidence="5 9" id="KW-0418">Kinase</keyword>
<sequence>MEVAGTTTAGGGEAGRGGAGSGDWPSDMVLEAIADPVFIKDTDLVYRACNAQFAEVVLGRERDAVIGRRTAAFMGTWIAEVHESRDRALLLDGGAQTYEADIRYASGARGRARFVKGLLRDRAGAVIGILGVMHDVSHEVELNRARARAEQANAAKDRFLVNMSHQVRTPLNTMLGYAEALSLGMVGDVTARQREHLESIQRAGRQLEEVLTVVLDVAHQGDPSRRETVTALVPDEVCAQALRQVLPEAEKAGVALVMEESDPLLAEHRVWVDARAMRHILRSLLASAIAFTRSGGRVSVSARLDRDRVAFRVSDSGGGLAGDHVRAILDRGHAGAGSGMLETPAPGVGLTIVKTLAAAMGGSLDLDSVPGRGTTATVCLPVDRRRDGGRRRS</sequence>
<dbReference type="InterPro" id="IPR036097">
    <property type="entry name" value="HisK_dim/P_sf"/>
</dbReference>
<dbReference type="PROSITE" id="PS50109">
    <property type="entry name" value="HIS_KIN"/>
    <property type="match status" value="1"/>
</dbReference>
<feature type="domain" description="Histidine kinase" evidence="8">
    <location>
        <begin position="162"/>
        <end position="384"/>
    </location>
</feature>
<keyword evidence="3" id="KW-0597">Phosphoprotein</keyword>
<dbReference type="SMART" id="SM00387">
    <property type="entry name" value="HATPase_c"/>
    <property type="match status" value="1"/>
</dbReference>
<dbReference type="InterPro" id="IPR050736">
    <property type="entry name" value="Sensor_HK_Regulatory"/>
</dbReference>
<evidence type="ECO:0000256" key="4">
    <source>
        <dbReference type="ARBA" id="ARBA00022679"/>
    </source>
</evidence>
<dbReference type="RefSeq" id="WP_176793511.1">
    <property type="nucleotide sequence ID" value="NZ_FNAP01000005.1"/>
</dbReference>